<evidence type="ECO:0000313" key="4">
    <source>
        <dbReference type="Proteomes" id="UP000046392"/>
    </source>
</evidence>
<feature type="region of interest" description="Disordered" evidence="2">
    <location>
        <begin position="60"/>
        <end position="136"/>
    </location>
</feature>
<dbReference type="PANTHER" id="PTHR46167">
    <property type="entry name" value="N-LYSINE METHYLTRANSFERASE KMT5A"/>
    <property type="match status" value="1"/>
</dbReference>
<dbReference type="InterPro" id="IPR001214">
    <property type="entry name" value="SET_dom"/>
</dbReference>
<dbReference type="SUPFAM" id="SSF82199">
    <property type="entry name" value="SET domain"/>
    <property type="match status" value="2"/>
</dbReference>
<dbReference type="GO" id="GO:0140944">
    <property type="term" value="F:histone H4K20 monomethyltransferase activity"/>
    <property type="evidence" value="ECO:0007669"/>
    <property type="project" value="UniProtKB-EC"/>
</dbReference>
<dbReference type="InterPro" id="IPR016858">
    <property type="entry name" value="KMT5A-like"/>
</dbReference>
<organism evidence="4 5">
    <name type="scientific">Strongyloides papillosus</name>
    <name type="common">Intestinal threadworm</name>
    <dbReference type="NCBI Taxonomy" id="174720"/>
    <lineage>
        <taxon>Eukaryota</taxon>
        <taxon>Metazoa</taxon>
        <taxon>Ecdysozoa</taxon>
        <taxon>Nematoda</taxon>
        <taxon>Chromadorea</taxon>
        <taxon>Rhabditida</taxon>
        <taxon>Tylenchina</taxon>
        <taxon>Panagrolaimomorpha</taxon>
        <taxon>Strongyloidoidea</taxon>
        <taxon>Strongyloididae</taxon>
        <taxon>Strongyloides</taxon>
    </lineage>
</organism>
<dbReference type="Pfam" id="PF00856">
    <property type="entry name" value="SET"/>
    <property type="match status" value="1"/>
</dbReference>
<dbReference type="GO" id="GO:0006357">
    <property type="term" value="P:regulation of transcription by RNA polymerase II"/>
    <property type="evidence" value="ECO:0007669"/>
    <property type="project" value="TreeGrafter"/>
</dbReference>
<dbReference type="PANTHER" id="PTHR46167:SF1">
    <property type="entry name" value="N-LYSINE METHYLTRANSFERASE KMT5A"/>
    <property type="match status" value="1"/>
</dbReference>
<proteinExistence type="predicted"/>
<evidence type="ECO:0000256" key="1">
    <source>
        <dbReference type="ARBA" id="ARBA00047784"/>
    </source>
</evidence>
<dbReference type="STRING" id="174720.A0A0N5CB51"/>
<dbReference type="GO" id="GO:0005700">
    <property type="term" value="C:polytene chromosome"/>
    <property type="evidence" value="ECO:0007669"/>
    <property type="project" value="TreeGrafter"/>
</dbReference>
<dbReference type="InterPro" id="IPR046341">
    <property type="entry name" value="SET_dom_sf"/>
</dbReference>
<sequence length="351" mass="40391">MIVTNINVKRCLSLKSEVPEKNKCTPKRRGIRYTEDAICVEEEKGVSVFSEEVVIVNEDKAKDASDNEEVIPKKDDKKDEISENVKDDEKRSADVHTTVNKDKEIKPPSATNILTRKKASSRSKKGNRCKENRPPKIIKDEATSNHKITEYFQVRKSTRKTASQIEKEKKTQLEYEICSRVNEEFLEIFTDKVKGRGCKTKKLFKRGDFVIEYIGTLLSAKAAKKLEKEYKKDESLDFVIEYIGTLLSAKAAKKLEKEYKKDESLGSYMYYFNHKGQNWCVDATKESPFKARLINHSCLRPNLKTKVVDIGDKFHLIMIALRDIDVGEELLYDYGDRTPESVANNPWLKNS</sequence>
<dbReference type="Gene3D" id="2.170.270.10">
    <property type="entry name" value="SET domain"/>
    <property type="match status" value="2"/>
</dbReference>
<evidence type="ECO:0000256" key="2">
    <source>
        <dbReference type="SAM" id="MobiDB-lite"/>
    </source>
</evidence>
<accession>A0A0N5CB51</accession>
<protein>
    <submittedName>
        <fullName evidence="5">[histone H4]-lysine(20) N-methyltransferase</fullName>
    </submittedName>
</protein>
<feature type="compositionally biased region" description="Basic and acidic residues" evidence="2">
    <location>
        <begin position="60"/>
        <end position="106"/>
    </location>
</feature>
<dbReference type="InterPro" id="IPR051760">
    <property type="entry name" value="KMT5A"/>
</dbReference>
<evidence type="ECO:0000259" key="3">
    <source>
        <dbReference type="PROSITE" id="PS50280"/>
    </source>
</evidence>
<reference evidence="5" key="1">
    <citation type="submission" date="2017-02" db="UniProtKB">
        <authorList>
            <consortium name="WormBaseParasite"/>
        </authorList>
    </citation>
    <scope>IDENTIFICATION</scope>
</reference>
<name>A0A0N5CB51_STREA</name>
<feature type="compositionally biased region" description="Basic residues" evidence="2">
    <location>
        <begin position="115"/>
        <end position="127"/>
    </location>
</feature>
<comment type="catalytic activity">
    <reaction evidence="1">
        <text>L-lysyl(20)-[histone H4] + S-adenosyl-L-methionine = N(6)-methyl-L-lysyl(20)-[histone H4] + S-adenosyl-L-homocysteine + H(+)</text>
        <dbReference type="Rhea" id="RHEA:60344"/>
        <dbReference type="Rhea" id="RHEA-COMP:15554"/>
        <dbReference type="Rhea" id="RHEA-COMP:15555"/>
        <dbReference type="ChEBI" id="CHEBI:15378"/>
        <dbReference type="ChEBI" id="CHEBI:29969"/>
        <dbReference type="ChEBI" id="CHEBI:57856"/>
        <dbReference type="ChEBI" id="CHEBI:59789"/>
        <dbReference type="ChEBI" id="CHEBI:61929"/>
        <dbReference type="EC" id="2.1.1.361"/>
    </reaction>
</comment>
<dbReference type="GO" id="GO:0043516">
    <property type="term" value="P:regulation of DNA damage response, signal transduction by p53 class mediator"/>
    <property type="evidence" value="ECO:0007669"/>
    <property type="project" value="TreeGrafter"/>
</dbReference>
<dbReference type="PROSITE" id="PS50280">
    <property type="entry name" value="SET"/>
    <property type="match status" value="1"/>
</dbReference>
<keyword evidence="4" id="KW-1185">Reference proteome</keyword>
<dbReference type="GO" id="GO:0005634">
    <property type="term" value="C:nucleus"/>
    <property type="evidence" value="ECO:0007669"/>
    <property type="project" value="TreeGrafter"/>
</dbReference>
<dbReference type="SMART" id="SM00317">
    <property type="entry name" value="SET"/>
    <property type="match status" value="1"/>
</dbReference>
<evidence type="ECO:0000313" key="5">
    <source>
        <dbReference type="WBParaSite" id="SPAL_0001511400.1"/>
    </source>
</evidence>
<dbReference type="Proteomes" id="UP000046392">
    <property type="component" value="Unplaced"/>
</dbReference>
<dbReference type="AlphaFoldDB" id="A0A0N5CB51"/>
<feature type="domain" description="SET" evidence="3">
    <location>
        <begin position="184"/>
        <end position="335"/>
    </location>
</feature>
<dbReference type="PROSITE" id="PS51571">
    <property type="entry name" value="SAM_MT43_PR_SET"/>
    <property type="match status" value="1"/>
</dbReference>
<dbReference type="WBParaSite" id="SPAL_0001511400.1">
    <property type="protein sequence ID" value="SPAL_0001511400.1"/>
    <property type="gene ID" value="SPAL_0001511400"/>
</dbReference>